<dbReference type="Proteomes" id="UP000683360">
    <property type="component" value="Unassembled WGS sequence"/>
</dbReference>
<organism evidence="2 3">
    <name type="scientific">Mytilus edulis</name>
    <name type="common">Blue mussel</name>
    <dbReference type="NCBI Taxonomy" id="6550"/>
    <lineage>
        <taxon>Eukaryota</taxon>
        <taxon>Metazoa</taxon>
        <taxon>Spiralia</taxon>
        <taxon>Lophotrochozoa</taxon>
        <taxon>Mollusca</taxon>
        <taxon>Bivalvia</taxon>
        <taxon>Autobranchia</taxon>
        <taxon>Pteriomorphia</taxon>
        <taxon>Mytilida</taxon>
        <taxon>Mytiloidea</taxon>
        <taxon>Mytilidae</taxon>
        <taxon>Mytilinae</taxon>
        <taxon>Mytilus</taxon>
    </lineage>
</organism>
<comment type="caution">
    <text evidence="2">The sequence shown here is derived from an EMBL/GenBank/DDBJ whole genome shotgun (WGS) entry which is preliminary data.</text>
</comment>
<reference evidence="2" key="1">
    <citation type="submission" date="2021-03" db="EMBL/GenBank/DDBJ databases">
        <authorList>
            <person name="Bekaert M."/>
        </authorList>
    </citation>
    <scope>NUCLEOTIDE SEQUENCE</scope>
</reference>
<evidence type="ECO:0000313" key="3">
    <source>
        <dbReference type="Proteomes" id="UP000683360"/>
    </source>
</evidence>
<feature type="region of interest" description="Disordered" evidence="1">
    <location>
        <begin position="111"/>
        <end position="173"/>
    </location>
</feature>
<dbReference type="AlphaFoldDB" id="A0A8S3SV98"/>
<feature type="region of interest" description="Disordered" evidence="1">
    <location>
        <begin position="1"/>
        <end position="25"/>
    </location>
</feature>
<gene>
    <name evidence="2" type="ORF">MEDL_35747</name>
</gene>
<feature type="compositionally biased region" description="Pro residues" evidence="1">
    <location>
        <begin position="118"/>
        <end position="143"/>
    </location>
</feature>
<accession>A0A8S3SV98</accession>
<name>A0A8S3SV98_MYTED</name>
<dbReference type="EMBL" id="CAJPWZ010001752">
    <property type="protein sequence ID" value="CAG2222414.1"/>
    <property type="molecule type" value="Genomic_DNA"/>
</dbReference>
<feature type="compositionally biased region" description="Low complexity" evidence="1">
    <location>
        <begin position="10"/>
        <end position="25"/>
    </location>
</feature>
<proteinExistence type="predicted"/>
<keyword evidence="3" id="KW-1185">Reference proteome</keyword>
<evidence type="ECO:0000313" key="2">
    <source>
        <dbReference type="EMBL" id="CAG2222414.1"/>
    </source>
</evidence>
<protein>
    <submittedName>
        <fullName evidence="2">Uncharacterized protein</fullName>
    </submittedName>
</protein>
<dbReference type="OrthoDB" id="10633725at2759"/>
<evidence type="ECO:0000256" key="1">
    <source>
        <dbReference type="SAM" id="MobiDB-lite"/>
    </source>
</evidence>
<feature type="compositionally biased region" description="Polar residues" evidence="1">
    <location>
        <begin position="164"/>
        <end position="173"/>
    </location>
</feature>
<sequence>MVTASDVDRSSTSTAETFTSEMSTSYLTNGETEKVVVQTTVLPQSSEQTTTDAQEQTTTDTVPWVVSTVVSIADRVELLIISVMSLVFGVYRLVELIMRINNAPPAFPLQNLIQPPQRAQPPPPPQRAQPLPPPQRAQPPPPQREQLQPPQAVQLPTLRRSGRKTTTPNRLNL</sequence>